<feature type="domain" description="Lytic transglycosylase MltA" evidence="5">
    <location>
        <begin position="134"/>
        <end position="291"/>
    </location>
</feature>
<dbReference type="GO" id="GO:0004553">
    <property type="term" value="F:hydrolase activity, hydrolyzing O-glycosyl compounds"/>
    <property type="evidence" value="ECO:0007669"/>
    <property type="project" value="InterPro"/>
</dbReference>
<protein>
    <recommendedName>
        <fullName evidence="4">Membrane-bound lytic murein transglycosylase A</fullName>
        <ecNumber evidence="4">4.2.2.n1</ecNumber>
    </recommendedName>
    <alternativeName>
        <fullName evidence="4">Murein hydrolase A</fullName>
    </alternativeName>
</protein>
<comment type="catalytic activity">
    <reaction evidence="1 4">
        <text>Exolytic cleavage of the (1-&gt;4)-beta-glycosidic linkage between N-acetylmuramic acid (MurNAc) and N-acetylglucosamine (GlcNAc) residues in peptidoglycan, from either the reducing or the non-reducing ends of the peptidoglycan chains, with concomitant formation of a 1,6-anhydrobond in the MurNAc residue.</text>
        <dbReference type="EC" id="4.2.2.n1"/>
    </reaction>
</comment>
<name>A0A370GFS3_9COXI</name>
<dbReference type="CDD" id="cd14485">
    <property type="entry name" value="mltA_like_LT_A"/>
    <property type="match status" value="1"/>
</dbReference>
<dbReference type="SMART" id="SM00925">
    <property type="entry name" value="MltA"/>
    <property type="match status" value="1"/>
</dbReference>
<dbReference type="Gene3D" id="2.40.240.50">
    <property type="entry name" value="Barwin-like endoglucanases"/>
    <property type="match status" value="1"/>
</dbReference>
<dbReference type="AlphaFoldDB" id="A0A370GFS3"/>
<comment type="caution">
    <text evidence="6">The sequence shown here is derived from an EMBL/GenBank/DDBJ whole genome shotgun (WGS) entry which is preliminary data.</text>
</comment>
<dbReference type="Pfam" id="PF03562">
    <property type="entry name" value="MltA"/>
    <property type="match status" value="1"/>
</dbReference>
<dbReference type="GO" id="GO:0009253">
    <property type="term" value="P:peptidoglycan catabolic process"/>
    <property type="evidence" value="ECO:0007669"/>
    <property type="project" value="TreeGrafter"/>
</dbReference>
<accession>A0A370GFS3</accession>
<dbReference type="InterPro" id="IPR005300">
    <property type="entry name" value="MltA_B"/>
</dbReference>
<proteinExistence type="predicted"/>
<dbReference type="InterPro" id="IPR026044">
    <property type="entry name" value="MltA"/>
</dbReference>
<gene>
    <name evidence="6" type="ORF">C8D86_11610</name>
</gene>
<keyword evidence="7" id="KW-1185">Reference proteome</keyword>
<dbReference type="PANTHER" id="PTHR30124">
    <property type="entry name" value="MEMBRANE-BOUND LYTIC MUREIN TRANSGLYCOSYLASE A"/>
    <property type="match status" value="1"/>
</dbReference>
<evidence type="ECO:0000313" key="7">
    <source>
        <dbReference type="Proteomes" id="UP000254720"/>
    </source>
</evidence>
<dbReference type="InterPro" id="IPR010611">
    <property type="entry name" value="3D_dom"/>
</dbReference>
<dbReference type="CDD" id="cd14668">
    <property type="entry name" value="mlta_B"/>
    <property type="match status" value="1"/>
</dbReference>
<dbReference type="GO" id="GO:0019867">
    <property type="term" value="C:outer membrane"/>
    <property type="evidence" value="ECO:0007669"/>
    <property type="project" value="InterPro"/>
</dbReference>
<evidence type="ECO:0000259" key="5">
    <source>
        <dbReference type="SMART" id="SM00925"/>
    </source>
</evidence>
<dbReference type="EMBL" id="QQAX01000016">
    <property type="protein sequence ID" value="RDI42056.1"/>
    <property type="molecule type" value="Genomic_DNA"/>
</dbReference>
<dbReference type="GO" id="GO:0071555">
    <property type="term" value="P:cell wall organization"/>
    <property type="evidence" value="ECO:0007669"/>
    <property type="project" value="UniProtKB-KW"/>
</dbReference>
<dbReference type="GO" id="GO:0008933">
    <property type="term" value="F:peptidoglycan lytic transglycosylase activity"/>
    <property type="evidence" value="ECO:0007669"/>
    <property type="project" value="TreeGrafter"/>
</dbReference>
<dbReference type="Proteomes" id="UP000254720">
    <property type="component" value="Unassembled WGS sequence"/>
</dbReference>
<dbReference type="GO" id="GO:0009254">
    <property type="term" value="P:peptidoglycan turnover"/>
    <property type="evidence" value="ECO:0007669"/>
    <property type="project" value="UniProtKB-UniRule"/>
</dbReference>
<dbReference type="EC" id="4.2.2.n1" evidence="4"/>
<dbReference type="PANTHER" id="PTHR30124:SF0">
    <property type="entry name" value="MEMBRANE-BOUND LYTIC MUREIN TRANSGLYCOSYLASE A"/>
    <property type="match status" value="1"/>
</dbReference>
<dbReference type="OrthoDB" id="9783686at2"/>
<evidence type="ECO:0000256" key="1">
    <source>
        <dbReference type="ARBA" id="ARBA00001420"/>
    </source>
</evidence>
<sequence>MLSHPMKIIGASLLIVALAVVFAFHHFRPSSPSMRLDKTTFNRLHGWNQDNLALAFTAFKQSCTEILKRQPDQPFGPPQAASVRDWQTICYAANRLKTINMITARQFFENWFEPYLVKNGSSTQGLFTGYYLPLLFVNLQKNGQYTVPIYGLPNDLVQVNLGEFQPAFKGKSIVGQLKNHRLRPYPDRQAIETGAIDGKAKVLFWSNNAIDVFFAQIQGSAMVQLPNHQQLLIGYAGHNGRPYTAIGSVLVANHALDKQHLSMDAIRAWLTEHPDQTQPVLNHNASYVFFKVLKGHDPLGTEHVPLTTGRSLAVDKRYLPLGAPIWLETDRPLYPSKEATVPLRQLFIAQDTGGAINGIVRGDVYWGAGEKAAFVAGHMKSIGQYWILLPKKLSK</sequence>
<dbReference type="RefSeq" id="WP_114834737.1">
    <property type="nucleotide sequence ID" value="NZ_LR699115.1"/>
</dbReference>
<comment type="function">
    <text evidence="4">Murein-degrading enzyme. May play a role in recycling of muropeptides during cell elongation and/or cell division.</text>
</comment>
<evidence type="ECO:0000313" key="6">
    <source>
        <dbReference type="EMBL" id="RDI42056.1"/>
    </source>
</evidence>
<dbReference type="PIRSF" id="PIRSF019422">
    <property type="entry name" value="MltA"/>
    <property type="match status" value="1"/>
</dbReference>
<evidence type="ECO:0000256" key="4">
    <source>
        <dbReference type="PIRNR" id="PIRNR019422"/>
    </source>
</evidence>
<dbReference type="Pfam" id="PF06725">
    <property type="entry name" value="3D"/>
    <property type="match status" value="1"/>
</dbReference>
<organism evidence="6 7">
    <name type="scientific">Aquicella lusitana</name>
    <dbReference type="NCBI Taxonomy" id="254246"/>
    <lineage>
        <taxon>Bacteria</taxon>
        <taxon>Pseudomonadati</taxon>
        <taxon>Pseudomonadota</taxon>
        <taxon>Gammaproteobacteria</taxon>
        <taxon>Legionellales</taxon>
        <taxon>Coxiellaceae</taxon>
        <taxon>Aquicella</taxon>
    </lineage>
</organism>
<dbReference type="Gene3D" id="2.40.40.10">
    <property type="entry name" value="RlpA-like domain"/>
    <property type="match status" value="1"/>
</dbReference>
<keyword evidence="2 4" id="KW-0456">Lyase</keyword>
<reference evidence="6 7" key="1">
    <citation type="submission" date="2018-07" db="EMBL/GenBank/DDBJ databases">
        <title>Genomic Encyclopedia of Type Strains, Phase IV (KMG-IV): sequencing the most valuable type-strain genomes for metagenomic binning, comparative biology and taxonomic classification.</title>
        <authorList>
            <person name="Goeker M."/>
        </authorList>
    </citation>
    <scope>NUCLEOTIDE SEQUENCE [LARGE SCALE GENOMIC DNA]</scope>
    <source>
        <strain evidence="6 7">DSM 16500</strain>
    </source>
</reference>
<evidence type="ECO:0000256" key="3">
    <source>
        <dbReference type="ARBA" id="ARBA00023316"/>
    </source>
</evidence>
<evidence type="ECO:0000256" key="2">
    <source>
        <dbReference type="ARBA" id="ARBA00023239"/>
    </source>
</evidence>
<keyword evidence="3 4" id="KW-0961">Cell wall biogenesis/degradation</keyword>
<dbReference type="SUPFAM" id="SSF50685">
    <property type="entry name" value="Barwin-like endoglucanases"/>
    <property type="match status" value="1"/>
</dbReference>
<dbReference type="InterPro" id="IPR036908">
    <property type="entry name" value="RlpA-like_sf"/>
</dbReference>